<dbReference type="KEGG" id="vg:14013751"/>
<dbReference type="InterPro" id="IPR001098">
    <property type="entry name" value="DNA-dir_DNA_pol_A_palm_dom"/>
</dbReference>
<feature type="domain" description="DNA-directed DNA polymerase family A palm" evidence="3">
    <location>
        <begin position="559"/>
        <end position="786"/>
    </location>
</feature>
<dbReference type="InterPro" id="IPR043502">
    <property type="entry name" value="DNA/RNA_pol_sf"/>
</dbReference>
<keyword evidence="2" id="KW-1194">Viral DNA replication</keyword>
<proteinExistence type="predicted"/>
<dbReference type="GO" id="GO:0039693">
    <property type="term" value="P:viral DNA genome replication"/>
    <property type="evidence" value="ECO:0007669"/>
    <property type="project" value="UniProtKB-KW"/>
</dbReference>
<dbReference type="SMART" id="SM00482">
    <property type="entry name" value="POLAc"/>
    <property type="match status" value="1"/>
</dbReference>
<dbReference type="SUPFAM" id="SSF56672">
    <property type="entry name" value="DNA/RNA polymerases"/>
    <property type="match status" value="1"/>
</dbReference>
<sequence length="861" mass="97687">MNLRYMVFDESQTVFPVCFLTKTLSRKDQFETYVEPYGLQSQSVVYQLHLTGKNTPVKVQKEFLDLLLPELAALQTDYIVVTDSGYFKTLTKLKKADASYGYVLPCAITGYEHINVVIVPSSQLLFYQPQLKTKIAQGMEALVAHQAGQYQPPGIDIIHFADYPETPTEIQAWLDKLIDTPLAMDIEAFSLKHWSAGIGTITLCWSQHEGIAFTVDYQRDPVEAQIIRGMLRDWFTRRVARTMWHRIAYDGYVLVYQLFMKHLLDTEGLLTGLRIMLRNFDDTLLITYLATNNCGGNELGLKAQSQEFTGNYAVEDIDDITKIPKKDLLQYNLIDGLATWYVYNKNWPKMVEDNQLDIYQTLFKPSMYDIIQMQLTGLPVDMEEVARGKEILRQDWQSALDRMAATEPVQDFIKQMNLDWVDWKNSTLKKKQVTLLDATETFNPNSGPQLQKLLYEQLKLPVLDFTDSKLPATGGKTLKKLVNHTEDPDTLALLEALIDFKAVDKILVAFIPAFEAAPQGPDGWHYLFGNFNLGGTVSGRLSSNGPNLQNLPATGSKYAKVIKQMFKAPPGWLFIGLDYSSLEDRISALTTKDPNKLKVYTDGYDGHCLRAHAYFGEHMPDIDFESVDSINSIDKLYKDWRQKSKAPTFALTYQGTYSTLMNNCGFSKELAMQVEARYHELYVVSTQWVKDKLEQACKDGYVTAAFGLRVRTPMLGQTVLGVKCTPREAAAEGRTAGNALGQSWGLLNTRAVMAFMKNVRVSEHRLTIRPCAQIHDANYYIVKDDIDVVQWLNEKLVEEVKWQEHPDIAHDEVKLGGEVSIFYPNWANDITIPNGASQAEIKSISALGLDKYLHPEKYPKK</sequence>
<dbReference type="GO" id="GO:0003887">
    <property type="term" value="F:DNA-directed DNA polymerase activity"/>
    <property type="evidence" value="ECO:0007669"/>
    <property type="project" value="InterPro"/>
</dbReference>
<evidence type="ECO:0000256" key="1">
    <source>
        <dbReference type="ARBA" id="ARBA00022705"/>
    </source>
</evidence>
<dbReference type="GO" id="GO:0006302">
    <property type="term" value="P:double-strand break repair"/>
    <property type="evidence" value="ECO:0007669"/>
    <property type="project" value="TreeGrafter"/>
</dbReference>
<dbReference type="Pfam" id="PF00476">
    <property type="entry name" value="DNA_pol_A"/>
    <property type="match status" value="1"/>
</dbReference>
<dbReference type="PRINTS" id="PR00868">
    <property type="entry name" value="DNAPOLI"/>
</dbReference>
<keyword evidence="1" id="KW-0235">DNA replication</keyword>
<dbReference type="Gene3D" id="3.30.420.10">
    <property type="entry name" value="Ribonuclease H-like superfamily/Ribonuclease H"/>
    <property type="match status" value="1"/>
</dbReference>
<evidence type="ECO:0000313" key="4">
    <source>
        <dbReference type="EMBL" id="AEJ81582.1"/>
    </source>
</evidence>
<dbReference type="EMBL" id="HQ728266">
    <property type="protein sequence ID" value="AEJ81582.1"/>
    <property type="molecule type" value="Genomic_DNA"/>
</dbReference>
<keyword evidence="5" id="KW-1185">Reference proteome</keyword>
<dbReference type="GO" id="GO:0006261">
    <property type="term" value="P:DNA-templated DNA replication"/>
    <property type="evidence" value="ECO:0007669"/>
    <property type="project" value="InterPro"/>
</dbReference>
<dbReference type="Gene3D" id="3.30.70.370">
    <property type="match status" value="1"/>
</dbReference>
<evidence type="ECO:0000256" key="2">
    <source>
        <dbReference type="ARBA" id="ARBA00023109"/>
    </source>
</evidence>
<protein>
    <submittedName>
        <fullName evidence="4">DNA polymerase</fullName>
    </submittedName>
</protein>
<evidence type="ECO:0000259" key="3">
    <source>
        <dbReference type="SMART" id="SM00482"/>
    </source>
</evidence>
<accession>G0YQF5</accession>
<dbReference type="Proteomes" id="UP000008893">
    <property type="component" value="Segment"/>
</dbReference>
<name>G0YQF5_9CAUD</name>
<dbReference type="InterPro" id="IPR002298">
    <property type="entry name" value="DNA_polymerase_A"/>
</dbReference>
<dbReference type="GO" id="GO:0003677">
    <property type="term" value="F:DNA binding"/>
    <property type="evidence" value="ECO:0007669"/>
    <property type="project" value="InterPro"/>
</dbReference>
<dbReference type="PANTHER" id="PTHR10133">
    <property type="entry name" value="DNA POLYMERASE I"/>
    <property type="match status" value="1"/>
</dbReference>
<dbReference type="InterPro" id="IPR036397">
    <property type="entry name" value="RNaseH_sf"/>
</dbReference>
<evidence type="ECO:0000313" key="5">
    <source>
        <dbReference type="Proteomes" id="UP000008893"/>
    </source>
</evidence>
<dbReference type="RefSeq" id="YP_007005799.1">
    <property type="nucleotide sequence ID" value="NC_019514.1"/>
</dbReference>
<dbReference type="Gene3D" id="1.10.150.20">
    <property type="entry name" value="5' to 3' exonuclease, C-terminal subdomain"/>
    <property type="match status" value="1"/>
</dbReference>
<dbReference type="SUPFAM" id="SSF53098">
    <property type="entry name" value="Ribonuclease H-like"/>
    <property type="match status" value="1"/>
</dbReference>
<dbReference type="GeneID" id="14013751"/>
<dbReference type="Gene3D" id="1.20.1060.10">
    <property type="entry name" value="Taq DNA Polymerase, Chain T, domain 4"/>
    <property type="match status" value="1"/>
</dbReference>
<dbReference type="PANTHER" id="PTHR10133:SF27">
    <property type="entry name" value="DNA POLYMERASE NU"/>
    <property type="match status" value="1"/>
</dbReference>
<dbReference type="OrthoDB" id="14842at10239"/>
<dbReference type="InterPro" id="IPR012337">
    <property type="entry name" value="RNaseH-like_sf"/>
</dbReference>
<reference evidence="4 5" key="1">
    <citation type="journal article" date="2011" name="Appl. Environ. Microbiol.">
        <title>Novel Virulent and Broad-Host-Range Erwinia amylovora Bacteriophages Reveal a High Degree of Mosaicism and a Relationship to Enterobacteriaceae Phages.</title>
        <authorList>
            <person name="Born Y."/>
            <person name="Fieseler L."/>
            <person name="Marazzi J."/>
            <person name="Lurz R."/>
            <person name="Duffy B."/>
            <person name="Loessner M.J."/>
        </authorList>
    </citation>
    <scope>NUCLEOTIDE SEQUENCE [LARGE SCALE GENOMIC DNA]</scope>
</reference>
<organism evidence="4 5">
    <name type="scientific">Erwinia phage vB_EamP-S6</name>
    <dbReference type="NCBI Taxonomy" id="1051675"/>
    <lineage>
        <taxon>Viruses</taxon>
        <taxon>Duplodnaviria</taxon>
        <taxon>Heunggongvirae</taxon>
        <taxon>Uroviricota</taxon>
        <taxon>Caudoviricetes</taxon>
        <taxon>Schitoviridae</taxon>
        <taxon>Waedenswilvirus</taxon>
        <taxon>Waedenswilvirus S6</taxon>
    </lineage>
</organism>